<evidence type="ECO:0000256" key="5">
    <source>
        <dbReference type="ARBA" id="ARBA00023242"/>
    </source>
</evidence>
<dbReference type="PANTHER" id="PTHR31069">
    <property type="entry name" value="OLEATE-ACTIVATED TRANSCRIPTION FACTOR 1-RELATED"/>
    <property type="match status" value="1"/>
</dbReference>
<organism evidence="8 9">
    <name type="scientific">Alternaria panax</name>
    <dbReference type="NCBI Taxonomy" id="48097"/>
    <lineage>
        <taxon>Eukaryota</taxon>
        <taxon>Fungi</taxon>
        <taxon>Dikarya</taxon>
        <taxon>Ascomycota</taxon>
        <taxon>Pezizomycotina</taxon>
        <taxon>Dothideomycetes</taxon>
        <taxon>Pleosporomycetidae</taxon>
        <taxon>Pleosporales</taxon>
        <taxon>Pleosporineae</taxon>
        <taxon>Pleosporaceae</taxon>
        <taxon>Alternaria</taxon>
        <taxon>Alternaria sect. Panax</taxon>
    </lineage>
</organism>
<keyword evidence="4" id="KW-0804">Transcription</keyword>
<feature type="compositionally biased region" description="Basic residues" evidence="6">
    <location>
        <begin position="50"/>
        <end position="64"/>
    </location>
</feature>
<dbReference type="GO" id="GO:0008270">
    <property type="term" value="F:zinc ion binding"/>
    <property type="evidence" value="ECO:0007669"/>
    <property type="project" value="InterPro"/>
</dbReference>
<dbReference type="Gene3D" id="4.10.240.10">
    <property type="entry name" value="Zn(2)-C6 fungal-type DNA-binding domain"/>
    <property type="match status" value="1"/>
</dbReference>
<dbReference type="InterPro" id="IPR001138">
    <property type="entry name" value="Zn2Cys6_DnaBD"/>
</dbReference>
<reference evidence="8" key="1">
    <citation type="submission" date="2021-07" db="EMBL/GenBank/DDBJ databases">
        <title>Genome Resource of American Ginseng Black Spot Pathogen Alternaria panax.</title>
        <authorList>
            <person name="Qiu C."/>
            <person name="Wang W."/>
            <person name="Liu Z."/>
        </authorList>
    </citation>
    <scope>NUCLEOTIDE SEQUENCE</scope>
    <source>
        <strain evidence="8">BNCC115425</strain>
    </source>
</reference>
<dbReference type="SUPFAM" id="SSF57701">
    <property type="entry name" value="Zn2/Cys6 DNA-binding domain"/>
    <property type="match status" value="1"/>
</dbReference>
<comment type="caution">
    <text evidence="8">The sequence shown here is derived from an EMBL/GenBank/DDBJ whole genome shotgun (WGS) entry which is preliminary data.</text>
</comment>
<sequence>MPSRRAIACVTCAKAKTKCNRALPSCSRCITKGINCQPRSTRRTSDNYHRSHVKKPNRPARRHYATNPALSLDLTTPPISLSSSRESGSTPAASYADTESAAKSSRQDLELSGYPMLTPLPSQEPQVFNDCCAYVQSSEYDTNIFAQAVDTNTYLNLGAISPQTPSPVIMYEPVSVVSHPDCYLYPESWPSEAYMSDEAGFEIDVTNGLPEMWATPDSATMVPIAHMPWLFSDPLNLPQHMLDESASHIVGMASLAQYQFRNTLDPVRPEWTFHGSTDTDMTIVTSAQFVCDMNSATSYAITWEVPFLP</sequence>
<accession>A0AAD4IIV5</accession>
<dbReference type="GO" id="GO:0003677">
    <property type="term" value="F:DNA binding"/>
    <property type="evidence" value="ECO:0007669"/>
    <property type="project" value="UniProtKB-KW"/>
</dbReference>
<feature type="compositionally biased region" description="Polar residues" evidence="6">
    <location>
        <begin position="73"/>
        <end position="92"/>
    </location>
</feature>
<feature type="region of interest" description="Disordered" evidence="6">
    <location>
        <begin position="38"/>
        <end position="107"/>
    </location>
</feature>
<dbReference type="Pfam" id="PF00172">
    <property type="entry name" value="Zn_clus"/>
    <property type="match status" value="1"/>
</dbReference>
<evidence type="ECO:0000256" key="1">
    <source>
        <dbReference type="ARBA" id="ARBA00022723"/>
    </source>
</evidence>
<evidence type="ECO:0000259" key="7">
    <source>
        <dbReference type="PROSITE" id="PS50048"/>
    </source>
</evidence>
<gene>
    <name evidence="8" type="ORF">G6011_00541</name>
</gene>
<evidence type="ECO:0000313" key="8">
    <source>
        <dbReference type="EMBL" id="KAG9195420.1"/>
    </source>
</evidence>
<dbReference type="AlphaFoldDB" id="A0AAD4IIV5"/>
<dbReference type="Proteomes" id="UP001199106">
    <property type="component" value="Unassembled WGS sequence"/>
</dbReference>
<name>A0AAD4IIV5_9PLEO</name>
<dbReference type="EMBL" id="JAANER010000001">
    <property type="protein sequence ID" value="KAG9195420.1"/>
    <property type="molecule type" value="Genomic_DNA"/>
</dbReference>
<keyword evidence="1" id="KW-0479">Metal-binding</keyword>
<evidence type="ECO:0000256" key="4">
    <source>
        <dbReference type="ARBA" id="ARBA00023163"/>
    </source>
</evidence>
<keyword evidence="3" id="KW-0238">DNA-binding</keyword>
<dbReference type="PROSITE" id="PS50048">
    <property type="entry name" value="ZN2_CY6_FUNGAL_2"/>
    <property type="match status" value="1"/>
</dbReference>
<evidence type="ECO:0000256" key="6">
    <source>
        <dbReference type="SAM" id="MobiDB-lite"/>
    </source>
</evidence>
<evidence type="ECO:0000256" key="2">
    <source>
        <dbReference type="ARBA" id="ARBA00023015"/>
    </source>
</evidence>
<keyword evidence="2" id="KW-0805">Transcription regulation</keyword>
<evidence type="ECO:0000313" key="9">
    <source>
        <dbReference type="Proteomes" id="UP001199106"/>
    </source>
</evidence>
<feature type="domain" description="Zn(2)-C6 fungal-type" evidence="7">
    <location>
        <begin position="8"/>
        <end position="36"/>
    </location>
</feature>
<proteinExistence type="predicted"/>
<dbReference type="PANTHER" id="PTHR31069:SF31">
    <property type="entry name" value="MONODICTYPHENONE CLUSTER TRANSCRIPTION FACTOR-RELATED"/>
    <property type="match status" value="1"/>
</dbReference>
<keyword evidence="5" id="KW-0539">Nucleus</keyword>
<dbReference type="CDD" id="cd00067">
    <property type="entry name" value="GAL4"/>
    <property type="match status" value="1"/>
</dbReference>
<dbReference type="InterPro" id="IPR036864">
    <property type="entry name" value="Zn2-C6_fun-type_DNA-bd_sf"/>
</dbReference>
<evidence type="ECO:0000256" key="3">
    <source>
        <dbReference type="ARBA" id="ARBA00023125"/>
    </source>
</evidence>
<keyword evidence="9" id="KW-1185">Reference proteome</keyword>
<dbReference type="InterPro" id="IPR050675">
    <property type="entry name" value="OAF3"/>
</dbReference>
<dbReference type="PROSITE" id="PS00463">
    <property type="entry name" value="ZN2_CY6_FUNGAL_1"/>
    <property type="match status" value="1"/>
</dbReference>
<dbReference type="SMART" id="SM00066">
    <property type="entry name" value="GAL4"/>
    <property type="match status" value="1"/>
</dbReference>
<protein>
    <recommendedName>
        <fullName evidence="7">Zn(2)-C6 fungal-type domain-containing protein</fullName>
    </recommendedName>
</protein>
<dbReference type="GO" id="GO:0000981">
    <property type="term" value="F:DNA-binding transcription factor activity, RNA polymerase II-specific"/>
    <property type="evidence" value="ECO:0007669"/>
    <property type="project" value="InterPro"/>
</dbReference>